<gene>
    <name evidence="2" type="ORF">FBUS_04179</name>
</gene>
<evidence type="ECO:0000313" key="2">
    <source>
        <dbReference type="EMBL" id="KAA0198482.1"/>
    </source>
</evidence>
<dbReference type="GO" id="GO:0005524">
    <property type="term" value="F:ATP binding"/>
    <property type="evidence" value="ECO:0007669"/>
    <property type="project" value="InterPro"/>
</dbReference>
<dbReference type="AlphaFoldDB" id="A0A8E0S0L8"/>
<sequence>MLNATMCATTRVICAILENYQTDEGIVIPQAIRHLMPAAYRELIPFVRAAPIDTEKPNAAGETNSKEERAAFSKATNQPKTSKQKTESRKDEEVHKLTAGVARINTGTDASINKMKEVSINESATDHKSQSKPAVEEQSTVSLSPAVLCPAPVTGEQGVMGSVEPNSAEKKKRKRNKKKKHPSDCGITSD</sequence>
<feature type="region of interest" description="Disordered" evidence="1">
    <location>
        <begin position="55"/>
        <end position="102"/>
    </location>
</feature>
<dbReference type="Proteomes" id="UP000728185">
    <property type="component" value="Unassembled WGS sequence"/>
</dbReference>
<dbReference type="InterPro" id="IPR045864">
    <property type="entry name" value="aa-tRNA-synth_II/BPL/LPL"/>
</dbReference>
<keyword evidence="2" id="KW-0436">Ligase</keyword>
<dbReference type="OrthoDB" id="6284584at2759"/>
<dbReference type="Gene3D" id="3.30.930.10">
    <property type="entry name" value="Bira Bifunctional Protein, Domain 2"/>
    <property type="match status" value="1"/>
</dbReference>
<name>A0A8E0S0L8_9TREM</name>
<dbReference type="GO" id="GO:0006434">
    <property type="term" value="P:seryl-tRNA aminoacylation"/>
    <property type="evidence" value="ECO:0007669"/>
    <property type="project" value="InterPro"/>
</dbReference>
<keyword evidence="3" id="KW-1185">Reference proteome</keyword>
<organism evidence="2 3">
    <name type="scientific">Fasciolopsis buskii</name>
    <dbReference type="NCBI Taxonomy" id="27845"/>
    <lineage>
        <taxon>Eukaryota</taxon>
        <taxon>Metazoa</taxon>
        <taxon>Spiralia</taxon>
        <taxon>Lophotrochozoa</taxon>
        <taxon>Platyhelminthes</taxon>
        <taxon>Trematoda</taxon>
        <taxon>Digenea</taxon>
        <taxon>Plagiorchiida</taxon>
        <taxon>Echinostomata</taxon>
        <taxon>Echinostomatoidea</taxon>
        <taxon>Fasciolidae</taxon>
        <taxon>Fasciolopsis</taxon>
    </lineage>
</organism>
<dbReference type="GO" id="GO:0004828">
    <property type="term" value="F:serine-tRNA ligase activity"/>
    <property type="evidence" value="ECO:0007669"/>
    <property type="project" value="InterPro"/>
</dbReference>
<reference evidence="2" key="1">
    <citation type="submission" date="2019-05" db="EMBL/GenBank/DDBJ databases">
        <title>Annotation for the trematode Fasciolopsis buski.</title>
        <authorList>
            <person name="Choi Y.-J."/>
        </authorList>
    </citation>
    <scope>NUCLEOTIDE SEQUENCE</scope>
    <source>
        <strain evidence="2">HT</strain>
        <tissue evidence="2">Whole worm</tissue>
    </source>
</reference>
<accession>A0A8E0S0L8</accession>
<dbReference type="InterPro" id="IPR002317">
    <property type="entry name" value="Ser-tRNA-ligase_type_1"/>
</dbReference>
<evidence type="ECO:0000313" key="3">
    <source>
        <dbReference type="Proteomes" id="UP000728185"/>
    </source>
</evidence>
<evidence type="ECO:0000256" key="1">
    <source>
        <dbReference type="SAM" id="MobiDB-lite"/>
    </source>
</evidence>
<dbReference type="SUPFAM" id="SSF55681">
    <property type="entry name" value="Class II aaRS and biotin synthetases"/>
    <property type="match status" value="1"/>
</dbReference>
<dbReference type="PANTHER" id="PTHR11778">
    <property type="entry name" value="SERYL-TRNA SYNTHETASE"/>
    <property type="match status" value="1"/>
</dbReference>
<proteinExistence type="predicted"/>
<dbReference type="EMBL" id="LUCM01001714">
    <property type="protein sequence ID" value="KAA0198482.1"/>
    <property type="molecule type" value="Genomic_DNA"/>
</dbReference>
<feature type="compositionally biased region" description="Basic and acidic residues" evidence="1">
    <location>
        <begin position="84"/>
        <end position="96"/>
    </location>
</feature>
<comment type="caution">
    <text evidence="2">The sequence shown here is derived from an EMBL/GenBank/DDBJ whole genome shotgun (WGS) entry which is preliminary data.</text>
</comment>
<feature type="compositionally biased region" description="Basic residues" evidence="1">
    <location>
        <begin position="170"/>
        <end position="181"/>
    </location>
</feature>
<feature type="region of interest" description="Disordered" evidence="1">
    <location>
        <begin position="121"/>
        <end position="190"/>
    </location>
</feature>
<protein>
    <submittedName>
        <fullName evidence="2">Serine--tRNA ligase cytoplasmic</fullName>
    </submittedName>
</protein>